<feature type="domain" description="Pyridoxamine 5'-phosphate oxidase N-terminal" evidence="5">
    <location>
        <begin position="25"/>
        <end position="148"/>
    </location>
</feature>
<keyword evidence="3" id="KW-0288">FMN</keyword>
<dbReference type="PANTHER" id="PTHR10851:SF0">
    <property type="entry name" value="PYRIDOXINE-5'-PHOSPHATE OXIDASE"/>
    <property type="match status" value="1"/>
</dbReference>
<name>A0A6J7HPB9_9ZZZZ</name>
<accession>A0A6J7HPB9</accession>
<protein>
    <submittedName>
        <fullName evidence="7">Unannotated protein</fullName>
    </submittedName>
</protein>
<evidence type="ECO:0000259" key="6">
    <source>
        <dbReference type="Pfam" id="PF10590"/>
    </source>
</evidence>
<dbReference type="GO" id="GO:0008615">
    <property type="term" value="P:pyridoxine biosynthetic process"/>
    <property type="evidence" value="ECO:0007669"/>
    <property type="project" value="InterPro"/>
</dbReference>
<proteinExistence type="inferred from homology"/>
<dbReference type="EMBL" id="CAFBMX010000002">
    <property type="protein sequence ID" value="CAB4921238.1"/>
    <property type="molecule type" value="Genomic_DNA"/>
</dbReference>
<dbReference type="Pfam" id="PF01243">
    <property type="entry name" value="PNPOx_N"/>
    <property type="match status" value="1"/>
</dbReference>
<evidence type="ECO:0000256" key="4">
    <source>
        <dbReference type="ARBA" id="ARBA00023002"/>
    </source>
</evidence>
<keyword evidence="2" id="KW-0285">Flavoprotein</keyword>
<dbReference type="SUPFAM" id="SSF50475">
    <property type="entry name" value="FMN-binding split barrel"/>
    <property type="match status" value="1"/>
</dbReference>
<dbReference type="InterPro" id="IPR012349">
    <property type="entry name" value="Split_barrel_FMN-bd"/>
</dbReference>
<gene>
    <name evidence="7" type="ORF">UFOPK3674_00567</name>
</gene>
<comment type="cofactor">
    <cofactor evidence="1">
        <name>FMN</name>
        <dbReference type="ChEBI" id="CHEBI:58210"/>
    </cofactor>
</comment>
<dbReference type="GO" id="GO:0010181">
    <property type="term" value="F:FMN binding"/>
    <property type="evidence" value="ECO:0007669"/>
    <property type="project" value="InterPro"/>
</dbReference>
<dbReference type="Pfam" id="PF10590">
    <property type="entry name" value="PNP_phzG_C"/>
    <property type="match status" value="1"/>
</dbReference>
<keyword evidence="4" id="KW-0560">Oxidoreductase</keyword>
<evidence type="ECO:0000259" key="5">
    <source>
        <dbReference type="Pfam" id="PF01243"/>
    </source>
</evidence>
<dbReference type="InterPro" id="IPR019740">
    <property type="entry name" value="Pyridox_Oxase_CS"/>
</dbReference>
<dbReference type="InterPro" id="IPR019576">
    <property type="entry name" value="Pyridoxamine_oxidase_dimer_C"/>
</dbReference>
<dbReference type="AlphaFoldDB" id="A0A6J7HPB9"/>
<dbReference type="PROSITE" id="PS01064">
    <property type="entry name" value="PYRIDOX_OXIDASE"/>
    <property type="match status" value="1"/>
</dbReference>
<evidence type="ECO:0000256" key="3">
    <source>
        <dbReference type="ARBA" id="ARBA00022643"/>
    </source>
</evidence>
<dbReference type="Gene3D" id="2.30.110.10">
    <property type="entry name" value="Electron Transport, Fmn-binding Protein, Chain A"/>
    <property type="match status" value="1"/>
</dbReference>
<feature type="domain" description="Pyridoxine 5'-phosphate oxidase dimerisation C-terminal" evidence="6">
    <location>
        <begin position="164"/>
        <end position="204"/>
    </location>
</feature>
<dbReference type="InterPro" id="IPR000659">
    <property type="entry name" value="Pyridox_Oxase"/>
</dbReference>
<dbReference type="NCBIfam" id="NF004231">
    <property type="entry name" value="PRK05679.1"/>
    <property type="match status" value="1"/>
</dbReference>
<reference evidence="7" key="1">
    <citation type="submission" date="2020-05" db="EMBL/GenBank/DDBJ databases">
        <authorList>
            <person name="Chiriac C."/>
            <person name="Salcher M."/>
            <person name="Ghai R."/>
            <person name="Kavagutti S V."/>
        </authorList>
    </citation>
    <scope>NUCLEOTIDE SEQUENCE</scope>
</reference>
<dbReference type="GO" id="GO:0004733">
    <property type="term" value="F:pyridoxamine phosphate oxidase activity"/>
    <property type="evidence" value="ECO:0007669"/>
    <property type="project" value="InterPro"/>
</dbReference>
<evidence type="ECO:0000256" key="1">
    <source>
        <dbReference type="ARBA" id="ARBA00001917"/>
    </source>
</evidence>
<evidence type="ECO:0000313" key="7">
    <source>
        <dbReference type="EMBL" id="CAB4921238.1"/>
    </source>
</evidence>
<dbReference type="PANTHER" id="PTHR10851">
    <property type="entry name" value="PYRIDOXINE-5-PHOSPHATE OXIDASE"/>
    <property type="match status" value="1"/>
</dbReference>
<organism evidence="7">
    <name type="scientific">freshwater metagenome</name>
    <dbReference type="NCBI Taxonomy" id="449393"/>
    <lineage>
        <taxon>unclassified sequences</taxon>
        <taxon>metagenomes</taxon>
        <taxon>ecological metagenomes</taxon>
    </lineage>
</organism>
<dbReference type="PIRSF" id="PIRSF000190">
    <property type="entry name" value="Pyd_amn-ph_oxd"/>
    <property type="match status" value="1"/>
</dbReference>
<dbReference type="HAMAP" id="MF_01629">
    <property type="entry name" value="PdxH"/>
    <property type="match status" value="1"/>
</dbReference>
<sequence>MTADQSPLTRSALPDDPLALLDRWLEDAAATGMTDPNAMTIATAGADGRPSARTVLLRGVGPDGLRFYTNRLSLKGRQLADNPRAQALFHWRELGRQILVHGACAPLGDAESDAYFAGRPRISQLGAWASEQGTVLPDREALDARLAEAVDRFAGAEVERPPYWGGYLLELEVIEFWQAHEYRLHDRFAYARDAGCWRVDRLAP</sequence>
<dbReference type="NCBIfam" id="TIGR00558">
    <property type="entry name" value="pdxH"/>
    <property type="match status" value="1"/>
</dbReference>
<dbReference type="InterPro" id="IPR011576">
    <property type="entry name" value="Pyridox_Oxase_N"/>
</dbReference>
<evidence type="ECO:0000256" key="2">
    <source>
        <dbReference type="ARBA" id="ARBA00022630"/>
    </source>
</evidence>